<keyword evidence="13 18" id="KW-0520">NAD</keyword>
<evidence type="ECO:0000256" key="15">
    <source>
        <dbReference type="ARBA" id="ARBA00023128"/>
    </source>
</evidence>
<dbReference type="GO" id="GO:0008137">
    <property type="term" value="F:NADH dehydrogenase (ubiquinone) activity"/>
    <property type="evidence" value="ECO:0007669"/>
    <property type="project" value="UniProtKB-EC"/>
</dbReference>
<name>S4SZW7_APPFA</name>
<feature type="transmembrane region" description="Helical" evidence="18">
    <location>
        <begin position="233"/>
        <end position="254"/>
    </location>
</feature>
<feature type="transmembrane region" description="Helical" evidence="18">
    <location>
        <begin position="85"/>
        <end position="104"/>
    </location>
</feature>
<feature type="transmembrane region" description="Helical" evidence="18">
    <location>
        <begin position="174"/>
        <end position="192"/>
    </location>
</feature>
<evidence type="ECO:0000256" key="1">
    <source>
        <dbReference type="ARBA" id="ARBA00003257"/>
    </source>
</evidence>
<keyword evidence="10 18" id="KW-1278">Translocase</keyword>
<evidence type="ECO:0000313" key="20">
    <source>
        <dbReference type="EMBL" id="AFR77027.1"/>
    </source>
</evidence>
<comment type="similarity">
    <text evidence="3 18">Belongs to the complex I subunit 2 family.</text>
</comment>
<evidence type="ECO:0000256" key="7">
    <source>
        <dbReference type="ARBA" id="ARBA00022660"/>
    </source>
</evidence>
<evidence type="ECO:0000256" key="9">
    <source>
        <dbReference type="ARBA" id="ARBA00022792"/>
    </source>
</evidence>
<feature type="transmembrane region" description="Helical" evidence="18">
    <location>
        <begin position="6"/>
        <end position="33"/>
    </location>
</feature>
<feature type="transmembrane region" description="Helical" evidence="18">
    <location>
        <begin position="146"/>
        <end position="167"/>
    </location>
</feature>
<keyword evidence="11 18" id="KW-0249">Electron transport</keyword>
<dbReference type="PANTHER" id="PTHR46552">
    <property type="entry name" value="NADH-UBIQUINONE OXIDOREDUCTASE CHAIN 2"/>
    <property type="match status" value="1"/>
</dbReference>
<dbReference type="InterPro" id="IPR050175">
    <property type="entry name" value="Complex_I_Subunit_2"/>
</dbReference>
<proteinExistence type="inferred from homology"/>
<evidence type="ECO:0000256" key="8">
    <source>
        <dbReference type="ARBA" id="ARBA00022692"/>
    </source>
</evidence>
<organism evidence="20">
    <name type="scientific">Appalachioria falcifera</name>
    <name type="common">Millipede</name>
    <name type="synonym">Brachoria falcifera</name>
    <dbReference type="NCBI Taxonomy" id="382869"/>
    <lineage>
        <taxon>Eukaryota</taxon>
        <taxon>Metazoa</taxon>
        <taxon>Ecdysozoa</taxon>
        <taxon>Arthropoda</taxon>
        <taxon>Myriapoda</taxon>
        <taxon>Diplopoda</taxon>
        <taxon>Helminthomorpha</taxon>
        <taxon>Polydesmida</taxon>
        <taxon>Xystodesmidae</taxon>
        <taxon>Xystodesminae</taxon>
        <taxon>Apheloriini</taxon>
        <taxon>Appalachioria</taxon>
    </lineage>
</organism>
<evidence type="ECO:0000256" key="17">
    <source>
        <dbReference type="ARBA" id="ARBA00049551"/>
    </source>
</evidence>
<dbReference type="RefSeq" id="YP_008378730.1">
    <property type="nucleotide sequence ID" value="NC_021933.1"/>
</dbReference>
<evidence type="ECO:0000256" key="5">
    <source>
        <dbReference type="ARBA" id="ARBA00021008"/>
    </source>
</evidence>
<evidence type="ECO:0000256" key="6">
    <source>
        <dbReference type="ARBA" id="ARBA00022448"/>
    </source>
</evidence>
<keyword evidence="12 18" id="KW-1133">Transmembrane helix</keyword>
<keyword evidence="8 18" id="KW-0812">Transmembrane</keyword>
<dbReference type="EMBL" id="JX437063">
    <property type="protein sequence ID" value="AFR77027.1"/>
    <property type="molecule type" value="Genomic_DNA"/>
</dbReference>
<feature type="transmembrane region" description="Helical" evidence="18">
    <location>
        <begin position="308"/>
        <end position="328"/>
    </location>
</feature>
<feature type="transmembrane region" description="Helical" evidence="18">
    <location>
        <begin position="54"/>
        <end position="79"/>
    </location>
</feature>
<comment type="catalytic activity">
    <reaction evidence="17 18">
        <text>a ubiquinone + NADH + 5 H(+)(in) = a ubiquinol + NAD(+) + 4 H(+)(out)</text>
        <dbReference type="Rhea" id="RHEA:29091"/>
        <dbReference type="Rhea" id="RHEA-COMP:9565"/>
        <dbReference type="Rhea" id="RHEA-COMP:9566"/>
        <dbReference type="ChEBI" id="CHEBI:15378"/>
        <dbReference type="ChEBI" id="CHEBI:16389"/>
        <dbReference type="ChEBI" id="CHEBI:17976"/>
        <dbReference type="ChEBI" id="CHEBI:57540"/>
        <dbReference type="ChEBI" id="CHEBI:57945"/>
        <dbReference type="EC" id="7.1.1.2"/>
    </reaction>
</comment>
<evidence type="ECO:0000256" key="18">
    <source>
        <dbReference type="RuleBase" id="RU003403"/>
    </source>
</evidence>
<evidence type="ECO:0000256" key="2">
    <source>
        <dbReference type="ARBA" id="ARBA00004448"/>
    </source>
</evidence>
<protein>
    <recommendedName>
        <fullName evidence="5 18">NADH-ubiquinone oxidoreductase chain 2</fullName>
        <ecNumber evidence="4 18">7.1.1.2</ecNumber>
    </recommendedName>
</protein>
<reference evidence="20" key="1">
    <citation type="journal article" date="2013" name="PLoS ONE">
        <title>Arthropod phylogenetics in light of three novel millipede (myriapoda: diplopoda) mitochondrial genomes with comments on the appropriateness of mitochondrial genome sequence data for inferring deep level relationships.</title>
        <authorList>
            <person name="Brewer M.S."/>
            <person name="Swafford L."/>
            <person name="Spruill C.L."/>
            <person name="Bond J.E."/>
        </authorList>
    </citation>
    <scope>NUCLEOTIDE SEQUENCE</scope>
</reference>
<dbReference type="AlphaFoldDB" id="S4SZW7"/>
<keyword evidence="15 18" id="KW-0496">Mitochondrion</keyword>
<dbReference type="InterPro" id="IPR003917">
    <property type="entry name" value="NADH_UbQ_OxRdtase_chain2"/>
</dbReference>
<accession>S4SZW7</accession>
<geneLocation type="mitochondrion" evidence="20"/>
<evidence type="ECO:0000256" key="11">
    <source>
        <dbReference type="ARBA" id="ARBA00022982"/>
    </source>
</evidence>
<comment type="function">
    <text evidence="1">Core subunit of the mitochondrial membrane respiratory chain NADH dehydrogenase (Complex I) that is believed to belong to the minimal assembly required for catalysis. Complex I functions in the transfer of electrons from NADH to the respiratory chain. The immediate electron acceptor for the enzyme is believed to be ubiquinone.</text>
</comment>
<feature type="domain" description="NADH:quinone oxidoreductase/Mrp antiporter transmembrane" evidence="19">
    <location>
        <begin position="25"/>
        <end position="285"/>
    </location>
</feature>
<comment type="function">
    <text evidence="18">Core subunit of the mitochondrial membrane respiratory chain NADH dehydrogenase (Complex I) which catalyzes electron transfer from NADH through the respiratory chain, using ubiquinone as an electron acceptor. Essential for the catalytic activity and assembly of complex I.</text>
</comment>
<dbReference type="InterPro" id="IPR001750">
    <property type="entry name" value="ND/Mrp_TM"/>
</dbReference>
<evidence type="ECO:0000256" key="4">
    <source>
        <dbReference type="ARBA" id="ARBA00012944"/>
    </source>
</evidence>
<feature type="transmembrane region" description="Helical" evidence="18">
    <location>
        <begin position="260"/>
        <end position="288"/>
    </location>
</feature>
<evidence type="ECO:0000256" key="12">
    <source>
        <dbReference type="ARBA" id="ARBA00022989"/>
    </source>
</evidence>
<comment type="subcellular location">
    <subcellularLocation>
        <location evidence="2 18">Mitochondrion inner membrane</location>
        <topology evidence="2 18">Multi-pass membrane protein</topology>
    </subcellularLocation>
</comment>
<dbReference type="Pfam" id="PF00361">
    <property type="entry name" value="Proton_antipo_M"/>
    <property type="match status" value="1"/>
</dbReference>
<dbReference type="PANTHER" id="PTHR46552:SF1">
    <property type="entry name" value="NADH-UBIQUINONE OXIDOREDUCTASE CHAIN 2"/>
    <property type="match status" value="1"/>
</dbReference>
<feature type="transmembrane region" description="Helical" evidence="18">
    <location>
        <begin position="198"/>
        <end position="221"/>
    </location>
</feature>
<sequence length="336" mass="37079">MWVVLSFVYLSFLVGGTLIAVTGSSWFVVWMGLEMNMMSFIPLVNLSSKINSEALFSYFLVQVIGSLLLFYVGVVGSIWVSYGNFMYDVFSSGGVLIMLMALKLGASPVHFWFPSVVEGLDWFGVLMLMTWQSVAPLSVVSVVDGVSGLILVIGVLSVIVGGFGGLNQLLLRKLMAYSSISHLGWLCLIVVMSEWVGLVYFVSYVMVSSAVIFCFMFSSFVHVGQLYSTGYGVIGLLAVFYLGLFSLGGLPPLFGFFPKWLGIILMAGVGYLWVVMFFVVVGLLTLYFYLRMGYVGLVGFTGFNMWSLYSFSVVLFSSFFLCATYFLLPFSVFSLL</sequence>
<evidence type="ECO:0000256" key="3">
    <source>
        <dbReference type="ARBA" id="ARBA00007012"/>
    </source>
</evidence>
<keyword evidence="14 18" id="KW-0830">Ubiquinone</keyword>
<evidence type="ECO:0000256" key="10">
    <source>
        <dbReference type="ARBA" id="ARBA00022967"/>
    </source>
</evidence>
<evidence type="ECO:0000256" key="13">
    <source>
        <dbReference type="ARBA" id="ARBA00023027"/>
    </source>
</evidence>
<evidence type="ECO:0000256" key="16">
    <source>
        <dbReference type="ARBA" id="ARBA00023136"/>
    </source>
</evidence>
<dbReference type="GO" id="GO:0005743">
    <property type="term" value="C:mitochondrial inner membrane"/>
    <property type="evidence" value="ECO:0007669"/>
    <property type="project" value="UniProtKB-SubCell"/>
</dbReference>
<keyword evidence="6" id="KW-0813">Transport</keyword>
<keyword evidence="7 18" id="KW-0679">Respiratory chain</keyword>
<evidence type="ECO:0000256" key="14">
    <source>
        <dbReference type="ARBA" id="ARBA00023075"/>
    </source>
</evidence>
<evidence type="ECO:0000259" key="19">
    <source>
        <dbReference type="Pfam" id="PF00361"/>
    </source>
</evidence>
<gene>
    <name evidence="20" type="primary">ND2</name>
</gene>
<dbReference type="CTD" id="4536"/>
<dbReference type="GeneID" id="16488846"/>
<keyword evidence="9 18" id="KW-0999">Mitochondrion inner membrane</keyword>
<dbReference type="EC" id="7.1.1.2" evidence="4 18"/>
<keyword evidence="16 18" id="KW-0472">Membrane</keyword>
<dbReference type="PRINTS" id="PR01436">
    <property type="entry name" value="NADHDHGNASE2"/>
</dbReference>
<dbReference type="GO" id="GO:0006120">
    <property type="term" value="P:mitochondrial electron transport, NADH to ubiquinone"/>
    <property type="evidence" value="ECO:0007669"/>
    <property type="project" value="InterPro"/>
</dbReference>